<evidence type="ECO:0000313" key="1">
    <source>
        <dbReference type="EMBL" id="RGS18168.1"/>
    </source>
</evidence>
<proteinExistence type="predicted"/>
<dbReference type="Pfam" id="PF19555">
    <property type="entry name" value="DUF6078"/>
    <property type="match status" value="1"/>
</dbReference>
<dbReference type="AlphaFoldDB" id="A0A3E5E8M8"/>
<evidence type="ECO:0000313" key="2">
    <source>
        <dbReference type="Proteomes" id="UP000283872"/>
    </source>
</evidence>
<dbReference type="Proteomes" id="UP000283872">
    <property type="component" value="Unassembled WGS sequence"/>
</dbReference>
<protein>
    <submittedName>
        <fullName evidence="1">Uncharacterized protein</fullName>
    </submittedName>
</protein>
<dbReference type="EMBL" id="QRVA01000005">
    <property type="protein sequence ID" value="RGS18168.1"/>
    <property type="molecule type" value="Genomic_DNA"/>
</dbReference>
<reference evidence="1 2" key="1">
    <citation type="submission" date="2018-08" db="EMBL/GenBank/DDBJ databases">
        <title>A genome reference for cultivated species of the human gut microbiota.</title>
        <authorList>
            <person name="Zou Y."/>
            <person name="Xue W."/>
            <person name="Luo G."/>
        </authorList>
    </citation>
    <scope>NUCLEOTIDE SEQUENCE [LARGE SCALE GENOMIC DNA]</scope>
    <source>
        <strain evidence="1 2">AF24-12</strain>
    </source>
</reference>
<comment type="caution">
    <text evidence="1">The sequence shown here is derived from an EMBL/GenBank/DDBJ whole genome shotgun (WGS) entry which is preliminary data.</text>
</comment>
<dbReference type="InterPro" id="IPR045724">
    <property type="entry name" value="DUF6078"/>
</dbReference>
<name>A0A3E5E8M8_9BACT</name>
<sequence length="151" mass="17778">MDEKELLKKAFEYGNVPSNITYCFTEPCPMKNKCIHYLSGLYKNEKTDRGDAIFPNALKNGNCKYFAPLRIVKMAWGFDKLFAEMKVKDAPTLRAEMRDYLGSKGQYYRYKLGQLKLLPEQQVYIKQLFARYGYKDVEFDHFSEEIDFTKS</sequence>
<dbReference type="RefSeq" id="WP_117586378.1">
    <property type="nucleotide sequence ID" value="NZ_QRVA01000005.1"/>
</dbReference>
<gene>
    <name evidence="1" type="ORF">DWY11_03775</name>
</gene>
<organism evidence="1 2">
    <name type="scientific">Segatella copri</name>
    <dbReference type="NCBI Taxonomy" id="165179"/>
    <lineage>
        <taxon>Bacteria</taxon>
        <taxon>Pseudomonadati</taxon>
        <taxon>Bacteroidota</taxon>
        <taxon>Bacteroidia</taxon>
        <taxon>Bacteroidales</taxon>
        <taxon>Prevotellaceae</taxon>
        <taxon>Segatella</taxon>
    </lineage>
</organism>
<accession>A0A3E5E8M8</accession>